<dbReference type="Pfam" id="PF00535">
    <property type="entry name" value="Glycos_transf_2"/>
    <property type="match status" value="1"/>
</dbReference>
<comment type="caution">
    <text evidence="3">The sequence shown here is derived from an EMBL/GenBank/DDBJ whole genome shotgun (WGS) entry which is preliminary data.</text>
</comment>
<dbReference type="InterPro" id="IPR019734">
    <property type="entry name" value="TPR_rpt"/>
</dbReference>
<evidence type="ECO:0000259" key="2">
    <source>
        <dbReference type="Pfam" id="PF00535"/>
    </source>
</evidence>
<gene>
    <name evidence="3" type="ORF">HIJ39_14565</name>
</gene>
<accession>A0A7Y0Q3H6</accession>
<dbReference type="Pfam" id="PF13432">
    <property type="entry name" value="TPR_16"/>
    <property type="match status" value="2"/>
</dbReference>
<dbReference type="AlphaFoldDB" id="A0A7Y0Q3H6"/>
<organism evidence="3 4">
    <name type="scientific">Sulfobacillus harzensis</name>
    <dbReference type="NCBI Taxonomy" id="2729629"/>
    <lineage>
        <taxon>Bacteria</taxon>
        <taxon>Bacillati</taxon>
        <taxon>Bacillota</taxon>
        <taxon>Clostridia</taxon>
        <taxon>Eubacteriales</taxon>
        <taxon>Clostridiales Family XVII. Incertae Sedis</taxon>
        <taxon>Sulfobacillus</taxon>
    </lineage>
</organism>
<feature type="repeat" description="TPR" evidence="1">
    <location>
        <begin position="38"/>
        <end position="71"/>
    </location>
</feature>
<dbReference type="PANTHER" id="PTHR43630">
    <property type="entry name" value="POLY-BETA-1,6-N-ACETYL-D-GLUCOSAMINE SYNTHASE"/>
    <property type="match status" value="1"/>
</dbReference>
<dbReference type="PROSITE" id="PS50005">
    <property type="entry name" value="TPR"/>
    <property type="match status" value="1"/>
</dbReference>
<dbReference type="PANTHER" id="PTHR43630:SF2">
    <property type="entry name" value="GLYCOSYLTRANSFERASE"/>
    <property type="match status" value="1"/>
</dbReference>
<dbReference type="Gene3D" id="3.90.550.10">
    <property type="entry name" value="Spore Coat Polysaccharide Biosynthesis Protein SpsA, Chain A"/>
    <property type="match status" value="1"/>
</dbReference>
<proteinExistence type="predicted"/>
<dbReference type="InterPro" id="IPR011990">
    <property type="entry name" value="TPR-like_helical_dom_sf"/>
</dbReference>
<dbReference type="RefSeq" id="WP_169100966.1">
    <property type="nucleotide sequence ID" value="NZ_JABBVZ010000056.1"/>
</dbReference>
<feature type="domain" description="Glycosyltransferase 2-like" evidence="2">
    <location>
        <begin position="108"/>
        <end position="193"/>
    </location>
</feature>
<keyword evidence="1" id="KW-0802">TPR repeat</keyword>
<sequence>MDNSMEWRHQVEQALRQQDWRGAETVCREVLGRNRVEAQAWVFLGEALEHQGQGPAAWRCFERAWILDPQAAWVPRAINRLKDQQVGGIPLWLDDLLSVPPVRVVGAILARDEAENIGRCIRALRPAVDSVVVVDTGSTDDTVAIAESEGAVVVQTDWEDDFGRARRAAETELGNTGWVLWVDADEFLDHEDIAVPRIVAGLFDGVRPDVLVRIGQVNYIGSSVQPNYDTTRMYPLGRGWTWRGRIHEQVVHVDSGQRPVAVRPAVRIRLNHWGYDAPAMERRGKIERNVRLLEQWTADEPQNAAAWGFLGRDLYIGGHLERAVAALSRAEVVSASDTSYGRLPEVRAVLCEALVRLHRLDEARAVAERMTTHHPEFPTGWYWRGQVALLQADERLKDAVAWSRQARALAPRYRGIVSVSTEVPHLLAVLTEADASKMQARWSDALALYKELNLKYPDHDGVKRQISWIIEESRRIAQSNQT</sequence>
<name>A0A7Y0Q3H6_9FIRM</name>
<evidence type="ECO:0000313" key="3">
    <source>
        <dbReference type="EMBL" id="NMP23567.1"/>
    </source>
</evidence>
<dbReference type="Proteomes" id="UP000533476">
    <property type="component" value="Unassembled WGS sequence"/>
</dbReference>
<evidence type="ECO:0000313" key="4">
    <source>
        <dbReference type="Proteomes" id="UP000533476"/>
    </source>
</evidence>
<dbReference type="EMBL" id="JABBVZ010000056">
    <property type="protein sequence ID" value="NMP23567.1"/>
    <property type="molecule type" value="Genomic_DNA"/>
</dbReference>
<dbReference type="SUPFAM" id="SSF48452">
    <property type="entry name" value="TPR-like"/>
    <property type="match status" value="1"/>
</dbReference>
<dbReference type="InterPro" id="IPR029044">
    <property type="entry name" value="Nucleotide-diphossugar_trans"/>
</dbReference>
<keyword evidence="4" id="KW-1185">Reference proteome</keyword>
<dbReference type="SUPFAM" id="SSF53448">
    <property type="entry name" value="Nucleotide-diphospho-sugar transferases"/>
    <property type="match status" value="1"/>
</dbReference>
<dbReference type="Gene3D" id="1.25.40.10">
    <property type="entry name" value="Tetratricopeptide repeat domain"/>
    <property type="match status" value="2"/>
</dbReference>
<dbReference type="InterPro" id="IPR001173">
    <property type="entry name" value="Glyco_trans_2-like"/>
</dbReference>
<evidence type="ECO:0000256" key="1">
    <source>
        <dbReference type="PROSITE-ProRule" id="PRU00339"/>
    </source>
</evidence>
<protein>
    <submittedName>
        <fullName evidence="3">Tetratricopeptide repeat protein</fullName>
    </submittedName>
</protein>
<reference evidence="3 4" key="1">
    <citation type="submission" date="2020-04" db="EMBL/GenBank/DDBJ databases">
        <authorList>
            <person name="Zhang R."/>
            <person name="Schippers A."/>
        </authorList>
    </citation>
    <scope>NUCLEOTIDE SEQUENCE [LARGE SCALE GENOMIC DNA]</scope>
    <source>
        <strain evidence="3 4">DSM 109850</strain>
    </source>
</reference>
<dbReference type="CDD" id="cd02511">
    <property type="entry name" value="Beta4Glucosyltransferase"/>
    <property type="match status" value="1"/>
</dbReference>